<organism evidence="7 8">
    <name type="scientific">Chiloscyllium punctatum</name>
    <name type="common">Brownbanded bambooshark</name>
    <name type="synonym">Hemiscyllium punctatum</name>
    <dbReference type="NCBI Taxonomy" id="137246"/>
    <lineage>
        <taxon>Eukaryota</taxon>
        <taxon>Metazoa</taxon>
        <taxon>Chordata</taxon>
        <taxon>Craniata</taxon>
        <taxon>Vertebrata</taxon>
        <taxon>Chondrichthyes</taxon>
        <taxon>Elasmobranchii</taxon>
        <taxon>Galeomorphii</taxon>
        <taxon>Galeoidea</taxon>
        <taxon>Orectolobiformes</taxon>
        <taxon>Hemiscylliidae</taxon>
        <taxon>Chiloscyllium</taxon>
    </lineage>
</organism>
<name>A0A401SBZ5_CHIPU</name>
<dbReference type="EMBL" id="BEZZ01000180">
    <property type="protein sequence ID" value="GCC27863.1"/>
    <property type="molecule type" value="Genomic_DNA"/>
</dbReference>
<feature type="compositionally biased region" description="Polar residues" evidence="6">
    <location>
        <begin position="358"/>
        <end position="368"/>
    </location>
</feature>
<reference evidence="7 8" key="1">
    <citation type="journal article" date="2018" name="Nat. Ecol. Evol.">
        <title>Shark genomes provide insights into elasmobranch evolution and the origin of vertebrates.</title>
        <authorList>
            <person name="Hara Y"/>
            <person name="Yamaguchi K"/>
            <person name="Onimaru K"/>
            <person name="Kadota M"/>
            <person name="Koyanagi M"/>
            <person name="Keeley SD"/>
            <person name="Tatsumi K"/>
            <person name="Tanaka K"/>
            <person name="Motone F"/>
            <person name="Kageyama Y"/>
            <person name="Nozu R"/>
            <person name="Adachi N"/>
            <person name="Nishimura O"/>
            <person name="Nakagawa R"/>
            <person name="Tanegashima C"/>
            <person name="Kiyatake I"/>
            <person name="Matsumoto R"/>
            <person name="Murakumo K"/>
            <person name="Nishida K"/>
            <person name="Terakita A"/>
            <person name="Kuratani S"/>
            <person name="Sato K"/>
            <person name="Hyodo S Kuraku.S."/>
        </authorList>
    </citation>
    <scope>NUCLEOTIDE SEQUENCE [LARGE SCALE GENOMIC DNA]</scope>
</reference>
<dbReference type="Pfam" id="PF05672">
    <property type="entry name" value="MAP7"/>
    <property type="match status" value="1"/>
</dbReference>
<keyword evidence="4" id="KW-0175">Coiled coil</keyword>
<evidence type="ECO:0000256" key="5">
    <source>
        <dbReference type="ARBA" id="ARBA00023212"/>
    </source>
</evidence>
<feature type="compositionally biased region" description="Polar residues" evidence="6">
    <location>
        <begin position="312"/>
        <end position="322"/>
    </location>
</feature>
<dbReference type="GO" id="GO:0015630">
    <property type="term" value="C:microtubule cytoskeleton"/>
    <property type="evidence" value="ECO:0007669"/>
    <property type="project" value="InterPro"/>
</dbReference>
<feature type="region of interest" description="Disordered" evidence="6">
    <location>
        <begin position="38"/>
        <end position="80"/>
    </location>
</feature>
<dbReference type="PANTHER" id="PTHR15073">
    <property type="entry name" value="MICROTUBULE-ASSOCIATED PROTEIN"/>
    <property type="match status" value="1"/>
</dbReference>
<evidence type="ECO:0000256" key="6">
    <source>
        <dbReference type="SAM" id="MobiDB-lite"/>
    </source>
</evidence>
<dbReference type="OMA" id="ISALPCM"/>
<dbReference type="PANTHER" id="PTHR15073:SF1">
    <property type="entry name" value="RETICULOCYTE-BINDING PROTEIN HOMOLOG 2A"/>
    <property type="match status" value="1"/>
</dbReference>
<feature type="region of interest" description="Disordered" evidence="6">
    <location>
        <begin position="579"/>
        <end position="599"/>
    </location>
</feature>
<keyword evidence="8" id="KW-1185">Reference proteome</keyword>
<gene>
    <name evidence="7" type="ORF">chiPu_0006289</name>
</gene>
<keyword evidence="3" id="KW-0963">Cytoplasm</keyword>
<feature type="compositionally biased region" description="Polar residues" evidence="6">
    <location>
        <begin position="56"/>
        <end position="77"/>
    </location>
</feature>
<proteinExistence type="inferred from homology"/>
<feature type="region of interest" description="Disordered" evidence="6">
    <location>
        <begin position="132"/>
        <end position="155"/>
    </location>
</feature>
<feature type="compositionally biased region" description="Basic and acidic residues" evidence="6">
    <location>
        <begin position="584"/>
        <end position="599"/>
    </location>
</feature>
<dbReference type="OrthoDB" id="10066352at2759"/>
<feature type="compositionally biased region" description="Basic and acidic residues" evidence="6">
    <location>
        <begin position="453"/>
        <end position="518"/>
    </location>
</feature>
<comment type="similarity">
    <text evidence="2">Belongs to the MAP7 family.</text>
</comment>
<feature type="compositionally biased region" description="Polar residues" evidence="6">
    <location>
        <begin position="430"/>
        <end position="443"/>
    </location>
</feature>
<keyword evidence="5" id="KW-0206">Cytoskeleton</keyword>
<dbReference type="AlphaFoldDB" id="A0A401SBZ5"/>
<dbReference type="InterPro" id="IPR008604">
    <property type="entry name" value="MAP7_fam"/>
</dbReference>
<evidence type="ECO:0000256" key="4">
    <source>
        <dbReference type="ARBA" id="ARBA00023054"/>
    </source>
</evidence>
<evidence type="ECO:0000313" key="8">
    <source>
        <dbReference type="Proteomes" id="UP000287033"/>
    </source>
</evidence>
<feature type="compositionally biased region" description="Low complexity" evidence="6">
    <location>
        <begin position="330"/>
        <end position="344"/>
    </location>
</feature>
<dbReference type="STRING" id="137246.A0A401SBZ5"/>
<feature type="region of interest" description="Disordered" evidence="6">
    <location>
        <begin position="278"/>
        <end position="518"/>
    </location>
</feature>
<evidence type="ECO:0008006" key="9">
    <source>
        <dbReference type="Google" id="ProtNLM"/>
    </source>
</evidence>
<evidence type="ECO:0000256" key="1">
    <source>
        <dbReference type="ARBA" id="ARBA00004245"/>
    </source>
</evidence>
<feature type="compositionally biased region" description="Basic and acidic residues" evidence="6">
    <location>
        <begin position="289"/>
        <end position="305"/>
    </location>
</feature>
<dbReference type="InterPro" id="IPR051483">
    <property type="entry name" value="MAP7_domain-containing"/>
</dbReference>
<evidence type="ECO:0000256" key="2">
    <source>
        <dbReference type="ARBA" id="ARBA00007525"/>
    </source>
</evidence>
<feature type="compositionally biased region" description="Basic and acidic residues" evidence="6">
    <location>
        <begin position="378"/>
        <end position="390"/>
    </location>
</feature>
<comment type="subcellular location">
    <subcellularLocation>
        <location evidence="1">Cytoplasm</location>
        <location evidence="1">Cytoskeleton</location>
    </subcellularLocation>
</comment>
<dbReference type="GO" id="GO:0000226">
    <property type="term" value="P:microtubule cytoskeleton organization"/>
    <property type="evidence" value="ECO:0007669"/>
    <property type="project" value="InterPro"/>
</dbReference>
<dbReference type="Proteomes" id="UP000287033">
    <property type="component" value="Unassembled WGS sequence"/>
</dbReference>
<evidence type="ECO:0000313" key="7">
    <source>
        <dbReference type="EMBL" id="GCC27863.1"/>
    </source>
</evidence>
<evidence type="ECO:0000256" key="3">
    <source>
        <dbReference type="ARBA" id="ARBA00022490"/>
    </source>
</evidence>
<feature type="compositionally biased region" description="Basic and acidic residues" evidence="6">
    <location>
        <begin position="43"/>
        <end position="55"/>
    </location>
</feature>
<protein>
    <recommendedName>
        <fullName evidence="9">MAP7 domain-containing protein</fullName>
    </recommendedName>
</protein>
<comment type="caution">
    <text evidence="7">The sequence shown here is derived from an EMBL/GenBank/DDBJ whole genome shotgun (WGS) entry which is preliminary data.</text>
</comment>
<accession>A0A401SBZ5</accession>
<sequence length="739" mass="84875">MPSSTTARKQRLKKTTAKSKLHGLFTINEDDELKRARYSRQPKAAEAHVKVEDQKGQLSNHSISTTGQSVNSGTKQDFSVLRVDDKQRLAKERREVRQRQQAARDQLLLEKEEKARQHYEKQLEERKKKIEEQRLKEERRRAAVEEKRKQRLQEEKERHEAVVRRTIERSQRIKQKSNRWSWGGALQSNAAINRDDADRRSVSTMNLAKNADPVISKRLSSSSATLLNSPDRARSRSTAALYGNGQDPVSASSIAPPTCKNLHNRTSDWSRFIVGIPDVSGQKKSPYHPKVDKKEKERENEREKNALVALTMNASVKKSNSPLIVKHKSPVPSTVRSSTKVSTSAVNEKPFDLPPDSVKSSLNLQLPSPGNVGPVKTSESEKNDQEKEGLQDDENADKQLPVSPPTASVKQPMSVEESATKPECKETVQVILSSTPGKTTAGTTDPAEATRLLAEKRRIAREQRDREEEEKREQEEKERQMKEEMFRRKSEEKARREEAARRLEEERKLREAQQKLEEEQQFLEEKAQKERLEIERLQKQKDDDARAREEAERLRIEREKHFQKEEQERMERKKRLEQIMQRTRKSDTSEKKDNRVSLTEQRNEVHKLASLDEASCQNPNLTEAMPKVPEEMVDQETVIKNVDNKVEFVDHSQIDKACPAAEKIIRENGVSVQNENFEDFIDLSLEIKATRVATETRSDNCQGKDDIPVNPIIAFEENGSVELLTKVESIQTHQTTEVI</sequence>